<evidence type="ECO:0000256" key="2">
    <source>
        <dbReference type="SAM" id="Phobius"/>
    </source>
</evidence>
<keyword evidence="4" id="KW-1185">Reference proteome</keyword>
<proteinExistence type="predicted"/>
<feature type="region of interest" description="Disordered" evidence="1">
    <location>
        <begin position="1"/>
        <end position="36"/>
    </location>
</feature>
<gene>
    <name evidence="3" type="ORF">ONE63_008183</name>
</gene>
<dbReference type="Proteomes" id="UP001075354">
    <property type="component" value="Chromosome 6"/>
</dbReference>
<keyword evidence="2" id="KW-0472">Membrane</keyword>
<evidence type="ECO:0000313" key="3">
    <source>
        <dbReference type="EMBL" id="KAJ1526597.1"/>
    </source>
</evidence>
<feature type="transmembrane region" description="Helical" evidence="2">
    <location>
        <begin position="96"/>
        <end position="115"/>
    </location>
</feature>
<sequence length="119" mass="13265">MQGSAPSLPERGIPSPTGGALREEPVPAVPDGNSDKKDMILRYAPSILQTIRDDGSRFVDKHSESAVRCFETVLCFLKNQCFFKLPFVPSHNLVCLFFYCGLVFTCCAFEVIVLWSECK</sequence>
<comment type="caution">
    <text evidence="3">The sequence shown here is derived from an EMBL/GenBank/DDBJ whole genome shotgun (WGS) entry which is preliminary data.</text>
</comment>
<dbReference type="AlphaFoldDB" id="A0AAV7XS82"/>
<accession>A0AAV7XS82</accession>
<dbReference type="EMBL" id="JAPTSV010000006">
    <property type="protein sequence ID" value="KAJ1526597.1"/>
    <property type="molecule type" value="Genomic_DNA"/>
</dbReference>
<protein>
    <submittedName>
        <fullName evidence="3">Uncharacterized protein</fullName>
    </submittedName>
</protein>
<name>A0AAV7XS82_9NEOP</name>
<keyword evidence="2" id="KW-1133">Transmembrane helix</keyword>
<organism evidence="3 4">
    <name type="scientific">Megalurothrips usitatus</name>
    <name type="common">bean blossom thrips</name>
    <dbReference type="NCBI Taxonomy" id="439358"/>
    <lineage>
        <taxon>Eukaryota</taxon>
        <taxon>Metazoa</taxon>
        <taxon>Ecdysozoa</taxon>
        <taxon>Arthropoda</taxon>
        <taxon>Hexapoda</taxon>
        <taxon>Insecta</taxon>
        <taxon>Pterygota</taxon>
        <taxon>Neoptera</taxon>
        <taxon>Paraneoptera</taxon>
        <taxon>Thysanoptera</taxon>
        <taxon>Terebrantia</taxon>
        <taxon>Thripoidea</taxon>
        <taxon>Thripidae</taxon>
        <taxon>Megalurothrips</taxon>
    </lineage>
</organism>
<keyword evidence="2" id="KW-0812">Transmembrane</keyword>
<reference evidence="3" key="1">
    <citation type="submission" date="2022-12" db="EMBL/GenBank/DDBJ databases">
        <title>Chromosome-level genome assembly of the bean flower thrips Megalurothrips usitatus.</title>
        <authorList>
            <person name="Ma L."/>
            <person name="Liu Q."/>
            <person name="Li H."/>
            <person name="Cai W."/>
        </authorList>
    </citation>
    <scope>NUCLEOTIDE SEQUENCE</scope>
    <source>
        <strain evidence="3">Cailab_2022a</strain>
    </source>
</reference>
<evidence type="ECO:0000313" key="4">
    <source>
        <dbReference type="Proteomes" id="UP001075354"/>
    </source>
</evidence>
<evidence type="ECO:0000256" key="1">
    <source>
        <dbReference type="SAM" id="MobiDB-lite"/>
    </source>
</evidence>